<dbReference type="Proteomes" id="UP000184267">
    <property type="component" value="Unassembled WGS sequence"/>
</dbReference>
<accession>A0A1M2VVM7</accession>
<protein>
    <submittedName>
        <fullName evidence="2">Uncharacterized protein</fullName>
    </submittedName>
</protein>
<reference evidence="2 3" key="1">
    <citation type="submission" date="2016-10" db="EMBL/GenBank/DDBJ databases">
        <title>Genome sequence of the basidiomycete white-rot fungus Trametes pubescens.</title>
        <authorList>
            <person name="Makela M.R."/>
            <person name="Granchi Z."/>
            <person name="Peng M."/>
            <person name="De Vries R.P."/>
            <person name="Grigoriev I."/>
            <person name="Riley R."/>
            <person name="Hilden K."/>
        </authorList>
    </citation>
    <scope>NUCLEOTIDE SEQUENCE [LARGE SCALE GENOMIC DNA]</scope>
    <source>
        <strain evidence="2 3">FBCC735</strain>
    </source>
</reference>
<gene>
    <name evidence="2" type="ORF">TRAPUB_11807</name>
</gene>
<feature type="region of interest" description="Disordered" evidence="1">
    <location>
        <begin position="142"/>
        <end position="165"/>
    </location>
</feature>
<dbReference type="STRING" id="154538.A0A1M2VVM7"/>
<evidence type="ECO:0000313" key="3">
    <source>
        <dbReference type="Proteomes" id="UP000184267"/>
    </source>
</evidence>
<keyword evidence="3" id="KW-1185">Reference proteome</keyword>
<comment type="caution">
    <text evidence="2">The sequence shown here is derived from an EMBL/GenBank/DDBJ whole genome shotgun (WGS) entry which is preliminary data.</text>
</comment>
<dbReference type="AlphaFoldDB" id="A0A1M2VVM7"/>
<evidence type="ECO:0000256" key="1">
    <source>
        <dbReference type="SAM" id="MobiDB-lite"/>
    </source>
</evidence>
<evidence type="ECO:0000313" key="2">
    <source>
        <dbReference type="EMBL" id="OJT11665.1"/>
    </source>
</evidence>
<proteinExistence type="predicted"/>
<dbReference type="OrthoDB" id="3270284at2759"/>
<sequence>MAPDLAGHLEYLVGTAEESADREKRLLDEWSRYPIPGSNGVPPKEVSSDLGEDDEWDSILDFLQVASNASDGHSDDSIISSLLSKPDVEHLLPSLVSLLSSTKPDDAISEELVEMIGFDNIELSMQLLANRKDAVRELTAFLSGDSSQPQPPARQQPNGRSKGKQREVLRVLDQFRIRDANPNNLAASIERDKFKVIYV</sequence>
<dbReference type="EMBL" id="MNAD01000595">
    <property type="protein sequence ID" value="OJT11665.1"/>
    <property type="molecule type" value="Genomic_DNA"/>
</dbReference>
<organism evidence="2 3">
    <name type="scientific">Trametes pubescens</name>
    <name type="common">White-rot fungus</name>
    <dbReference type="NCBI Taxonomy" id="154538"/>
    <lineage>
        <taxon>Eukaryota</taxon>
        <taxon>Fungi</taxon>
        <taxon>Dikarya</taxon>
        <taxon>Basidiomycota</taxon>
        <taxon>Agaricomycotina</taxon>
        <taxon>Agaricomycetes</taxon>
        <taxon>Polyporales</taxon>
        <taxon>Polyporaceae</taxon>
        <taxon>Trametes</taxon>
    </lineage>
</organism>
<feature type="region of interest" description="Disordered" evidence="1">
    <location>
        <begin position="32"/>
        <end position="51"/>
    </location>
</feature>
<name>A0A1M2VVM7_TRAPU</name>